<dbReference type="AlphaFoldDB" id="A0A1G9QKL2"/>
<accession>A0A1G9QKL2</accession>
<dbReference type="NCBIfam" id="TIGR02707">
    <property type="entry name" value="butyr_kinase"/>
    <property type="match status" value="1"/>
</dbReference>
<dbReference type="SUPFAM" id="SSF53067">
    <property type="entry name" value="Actin-like ATPase domain"/>
    <property type="match status" value="2"/>
</dbReference>
<keyword evidence="3 9" id="KW-0963">Cytoplasm</keyword>
<evidence type="ECO:0000256" key="3">
    <source>
        <dbReference type="ARBA" id="ARBA00022490"/>
    </source>
</evidence>
<dbReference type="GO" id="GO:0006083">
    <property type="term" value="P:acetate metabolic process"/>
    <property type="evidence" value="ECO:0007669"/>
    <property type="project" value="TreeGrafter"/>
</dbReference>
<keyword evidence="4 9" id="KW-0808">Transferase</keyword>
<evidence type="ECO:0000256" key="4">
    <source>
        <dbReference type="ARBA" id="ARBA00022679"/>
    </source>
</evidence>
<sequence>MPARILILNPGSTSTKIAVFQDEKQVLAETIQHTNEINNFNWVMEQVNYRRELIVHALKENMFCMTTLTAICARGGMIPLCPAGAFEINKTMVDYIYSVKKAAHVANIGCVIAYDMAEALNIPAYIYDPVSVDELQPVARISGMPELRRVCRGHALNTRAMARKCAQERLGKHFSECTFIVVHLGSGTSVRLIKNGITIDANSDDDGCISLERSGNVAAVPLIQLCFSGQYTEAEMLNKIRGNGGLKAYLGTSNLCKIETIIKNGDDNAKLYYEALAYTTAKDVGAMAAVVAGDIDRIILTGGAANSKMLTDLISKRISFIAPVELMPGEFEMQAMAAGTLRVLNGEEKAHCFTL</sequence>
<dbReference type="PIRSF" id="PIRSF036458">
    <property type="entry name" value="Butyrate_kin"/>
    <property type="match status" value="1"/>
</dbReference>
<dbReference type="STRING" id="146817.SAMN04488502_102211"/>
<evidence type="ECO:0000313" key="12">
    <source>
        <dbReference type="Proteomes" id="UP000214880"/>
    </source>
</evidence>
<dbReference type="PRINTS" id="PR00471">
    <property type="entry name" value="ACETATEKNASE"/>
</dbReference>
<dbReference type="PROSITE" id="PS01075">
    <property type="entry name" value="ACETATE_KINASE_1"/>
    <property type="match status" value="1"/>
</dbReference>
<dbReference type="PANTHER" id="PTHR21060:SF15">
    <property type="entry name" value="ACETATE KINASE-RELATED"/>
    <property type="match status" value="1"/>
</dbReference>
<name>A0A1G9QKL2_9FIRM</name>
<evidence type="ECO:0000256" key="7">
    <source>
        <dbReference type="ARBA" id="ARBA00022840"/>
    </source>
</evidence>
<dbReference type="InterPro" id="IPR023865">
    <property type="entry name" value="Aliphatic_acid_kinase_CS"/>
</dbReference>
<dbReference type="EC" id="2.7.2.7" evidence="9"/>
<dbReference type="Gene3D" id="3.30.420.40">
    <property type="match status" value="2"/>
</dbReference>
<evidence type="ECO:0000256" key="9">
    <source>
        <dbReference type="HAMAP-Rule" id="MF_00542"/>
    </source>
</evidence>
<dbReference type="GO" id="GO:0005737">
    <property type="term" value="C:cytoplasm"/>
    <property type="evidence" value="ECO:0007669"/>
    <property type="project" value="UniProtKB-SubCell"/>
</dbReference>
<dbReference type="Pfam" id="PF00871">
    <property type="entry name" value="Acetate_kinase"/>
    <property type="match status" value="1"/>
</dbReference>
<dbReference type="Proteomes" id="UP000214880">
    <property type="component" value="Unassembled WGS sequence"/>
</dbReference>
<dbReference type="InterPro" id="IPR043129">
    <property type="entry name" value="ATPase_NBD"/>
</dbReference>
<dbReference type="NCBIfam" id="NF002834">
    <property type="entry name" value="PRK03011.1-5"/>
    <property type="match status" value="1"/>
</dbReference>
<dbReference type="RefSeq" id="WP_092070508.1">
    <property type="nucleotide sequence ID" value="NZ_FNHB01000002.1"/>
</dbReference>
<dbReference type="GO" id="GO:0047761">
    <property type="term" value="F:butyrate kinase activity"/>
    <property type="evidence" value="ECO:0007669"/>
    <property type="project" value="UniProtKB-UniRule"/>
</dbReference>
<keyword evidence="12" id="KW-1185">Reference proteome</keyword>
<keyword evidence="6 9" id="KW-0418">Kinase</keyword>
<dbReference type="InterPro" id="IPR011245">
    <property type="entry name" value="Butyrate_kin"/>
</dbReference>
<evidence type="ECO:0000256" key="1">
    <source>
        <dbReference type="ARBA" id="ARBA00004496"/>
    </source>
</evidence>
<comment type="similarity">
    <text evidence="2 9 10">Belongs to the acetokinase family.</text>
</comment>
<dbReference type="GO" id="GO:0005524">
    <property type="term" value="F:ATP binding"/>
    <property type="evidence" value="ECO:0007669"/>
    <property type="project" value="UniProtKB-KW"/>
</dbReference>
<gene>
    <name evidence="9" type="primary">buk</name>
    <name evidence="11" type="ORF">SAMN04488502_102211</name>
</gene>
<dbReference type="HAMAP" id="MF_00542">
    <property type="entry name" value="Butyrate_kinase"/>
    <property type="match status" value="1"/>
</dbReference>
<evidence type="ECO:0000256" key="6">
    <source>
        <dbReference type="ARBA" id="ARBA00022777"/>
    </source>
</evidence>
<evidence type="ECO:0000313" key="11">
    <source>
        <dbReference type="EMBL" id="SDM11542.1"/>
    </source>
</evidence>
<organism evidence="11 12">
    <name type="scientific">Dendrosporobacter quercicolus</name>
    <dbReference type="NCBI Taxonomy" id="146817"/>
    <lineage>
        <taxon>Bacteria</taxon>
        <taxon>Bacillati</taxon>
        <taxon>Bacillota</taxon>
        <taxon>Negativicutes</taxon>
        <taxon>Selenomonadales</taxon>
        <taxon>Sporomusaceae</taxon>
        <taxon>Dendrosporobacter</taxon>
    </lineage>
</organism>
<comment type="catalytic activity">
    <reaction evidence="8 9">
        <text>butanoate + ATP = butanoyl phosphate + ADP</text>
        <dbReference type="Rhea" id="RHEA:13585"/>
        <dbReference type="ChEBI" id="CHEBI:17968"/>
        <dbReference type="ChEBI" id="CHEBI:30616"/>
        <dbReference type="ChEBI" id="CHEBI:58079"/>
        <dbReference type="ChEBI" id="CHEBI:456216"/>
        <dbReference type="EC" id="2.7.2.7"/>
    </reaction>
</comment>
<dbReference type="OrthoDB" id="9771859at2"/>
<dbReference type="PANTHER" id="PTHR21060">
    <property type="entry name" value="ACETATE KINASE"/>
    <property type="match status" value="1"/>
</dbReference>
<dbReference type="EMBL" id="FNHB01000002">
    <property type="protein sequence ID" value="SDM11542.1"/>
    <property type="molecule type" value="Genomic_DNA"/>
</dbReference>
<evidence type="ECO:0000256" key="2">
    <source>
        <dbReference type="ARBA" id="ARBA00008748"/>
    </source>
</evidence>
<dbReference type="GO" id="GO:0008776">
    <property type="term" value="F:acetate kinase activity"/>
    <property type="evidence" value="ECO:0007669"/>
    <property type="project" value="TreeGrafter"/>
</dbReference>
<evidence type="ECO:0000256" key="8">
    <source>
        <dbReference type="ARBA" id="ARBA00048596"/>
    </source>
</evidence>
<keyword evidence="7 9" id="KW-0067">ATP-binding</keyword>
<reference evidence="11 12" key="1">
    <citation type="submission" date="2016-10" db="EMBL/GenBank/DDBJ databases">
        <authorList>
            <person name="de Groot N.N."/>
        </authorList>
    </citation>
    <scope>NUCLEOTIDE SEQUENCE [LARGE SCALE GENOMIC DNA]</scope>
    <source>
        <strain evidence="11 12">DSM 1736</strain>
    </source>
</reference>
<proteinExistence type="inferred from homology"/>
<evidence type="ECO:0000256" key="10">
    <source>
        <dbReference type="RuleBase" id="RU003835"/>
    </source>
</evidence>
<keyword evidence="5 9" id="KW-0547">Nucleotide-binding</keyword>
<evidence type="ECO:0000256" key="5">
    <source>
        <dbReference type="ARBA" id="ARBA00022741"/>
    </source>
</evidence>
<dbReference type="InterPro" id="IPR000890">
    <property type="entry name" value="Aliphatic_acid_kin_short-chain"/>
</dbReference>
<dbReference type="CDD" id="cd24011">
    <property type="entry name" value="ASKHA_NBD_BK"/>
    <property type="match status" value="1"/>
</dbReference>
<protein>
    <recommendedName>
        <fullName evidence="9">Probable butyrate kinase</fullName>
        <shortName evidence="9">BK</shortName>
        <ecNumber evidence="9">2.7.2.7</ecNumber>
    </recommendedName>
    <alternativeName>
        <fullName evidence="9">Branched-chain carboxylic acid kinase</fullName>
    </alternativeName>
</protein>
<comment type="subcellular location">
    <subcellularLocation>
        <location evidence="1 9">Cytoplasm</location>
    </subcellularLocation>
</comment>